<protein>
    <submittedName>
        <fullName evidence="9">Exopolysaccharide transport family protein</fullName>
    </submittedName>
</protein>
<keyword evidence="2" id="KW-1003">Cell membrane</keyword>
<dbReference type="RefSeq" id="WP_282586773.1">
    <property type="nucleotide sequence ID" value="NZ_JAMOIM010000015.1"/>
</dbReference>
<evidence type="ECO:0000256" key="5">
    <source>
        <dbReference type="ARBA" id="ARBA00023136"/>
    </source>
</evidence>
<evidence type="ECO:0000313" key="10">
    <source>
        <dbReference type="Proteomes" id="UP001165667"/>
    </source>
</evidence>
<feature type="transmembrane region" description="Helical" evidence="7">
    <location>
        <begin position="442"/>
        <end position="466"/>
    </location>
</feature>
<evidence type="ECO:0000256" key="1">
    <source>
        <dbReference type="ARBA" id="ARBA00004651"/>
    </source>
</evidence>
<evidence type="ECO:0000256" key="2">
    <source>
        <dbReference type="ARBA" id="ARBA00022475"/>
    </source>
</evidence>
<keyword evidence="3 7" id="KW-0812">Transmembrane</keyword>
<dbReference type="SUPFAM" id="SSF52540">
    <property type="entry name" value="P-loop containing nucleoside triphosphate hydrolases"/>
    <property type="match status" value="1"/>
</dbReference>
<evidence type="ECO:0000256" key="6">
    <source>
        <dbReference type="SAM" id="Coils"/>
    </source>
</evidence>
<name>A0AA42CPH5_9HYPH</name>
<keyword evidence="10" id="KW-1185">Reference proteome</keyword>
<keyword evidence="5 7" id="KW-0472">Membrane</keyword>
<sequence>MVSDLHDDELPGDGLPRRDLDVSYLGRRLKAQKRWLIGPALVCFVVSAVAVNLIAPRYTAETKVLIQSQEAYFTRLGNADTQAQPLPDDEAVQSQVQLVSSRDLARQAIKALDLKGNPEFDPLANGVGPVSRLLILLGLQRDPLGTPSEERILPNYFDRLTVFPVTKSRVLTIEFESRDADLAARAANTVASLYLDVQSSAKREAAHTAAESLRGLVADLRTRSAEAEAKAQAFRSESGLLLGANNNSLSSQQLTDMTTQLAQARSTEAEAQARAKLIRDMVRAGRITEVPDVANNDLIRRLSEQRAALQAEAALQGRTLLPGHPRMQELTAQLANIDAQLRTVAEKVVRGLDSDARIAQGRVDNLTTAINTQKDAVGAAGPDQVKLGELDLNARLLKDQLEFNTSKYQEALARENAGSNPADARIISRAVAPQLPSFPKKLPIITIMTIAGALLSLGILIARELLSGRAFARSDRGVSLPISLPEEFPARFAEEPALKPTFDPRAEPDAVVAATDSAMMRPARSSDPIGVLVDELAALKQPEQALRVLVLDVGLSARSNTVAVRLGRALSRSSRTIAVDLASAAGRIATPHGEMTGTAKGDGLAELLDGRASFAEVIHRDSQSRLHLIQAGVLPASGADLETDQEGIANVLDALAETYDHVLMSGIGASGVFAGLLAQEHTDVLVLASDESVGATRRDACRAILGLDEFDDLPVLTVELAGDAVELVSHGEAA</sequence>
<dbReference type="GO" id="GO:0005886">
    <property type="term" value="C:plasma membrane"/>
    <property type="evidence" value="ECO:0007669"/>
    <property type="project" value="UniProtKB-SubCell"/>
</dbReference>
<evidence type="ECO:0000256" key="7">
    <source>
        <dbReference type="SAM" id="Phobius"/>
    </source>
</evidence>
<dbReference type="AlphaFoldDB" id="A0AA42CPH5"/>
<organism evidence="9 10">
    <name type="scientific">Lichenifustis flavocetrariae</name>
    <dbReference type="NCBI Taxonomy" id="2949735"/>
    <lineage>
        <taxon>Bacteria</taxon>
        <taxon>Pseudomonadati</taxon>
        <taxon>Pseudomonadota</taxon>
        <taxon>Alphaproteobacteria</taxon>
        <taxon>Hyphomicrobiales</taxon>
        <taxon>Lichenihabitantaceae</taxon>
        <taxon>Lichenifustis</taxon>
    </lineage>
</organism>
<dbReference type="InterPro" id="IPR003856">
    <property type="entry name" value="LPS_length_determ_N"/>
</dbReference>
<gene>
    <name evidence="9" type="ORF">M8523_20485</name>
</gene>
<evidence type="ECO:0000259" key="8">
    <source>
        <dbReference type="Pfam" id="PF02706"/>
    </source>
</evidence>
<comment type="subcellular location">
    <subcellularLocation>
        <location evidence="1">Cell membrane</location>
        <topology evidence="1">Multi-pass membrane protein</topology>
    </subcellularLocation>
</comment>
<dbReference type="EMBL" id="JAMOIM010000015">
    <property type="protein sequence ID" value="MCW6510400.1"/>
    <property type="molecule type" value="Genomic_DNA"/>
</dbReference>
<evidence type="ECO:0000256" key="3">
    <source>
        <dbReference type="ARBA" id="ARBA00022692"/>
    </source>
</evidence>
<dbReference type="GO" id="GO:0004713">
    <property type="term" value="F:protein tyrosine kinase activity"/>
    <property type="evidence" value="ECO:0007669"/>
    <property type="project" value="TreeGrafter"/>
</dbReference>
<dbReference type="Gene3D" id="3.40.50.300">
    <property type="entry name" value="P-loop containing nucleotide triphosphate hydrolases"/>
    <property type="match status" value="1"/>
</dbReference>
<dbReference type="InterPro" id="IPR050445">
    <property type="entry name" value="Bact_polysacc_biosynth/exp"/>
</dbReference>
<evidence type="ECO:0000313" key="9">
    <source>
        <dbReference type="EMBL" id="MCW6510400.1"/>
    </source>
</evidence>
<dbReference type="Proteomes" id="UP001165667">
    <property type="component" value="Unassembled WGS sequence"/>
</dbReference>
<evidence type="ECO:0000256" key="4">
    <source>
        <dbReference type="ARBA" id="ARBA00022989"/>
    </source>
</evidence>
<feature type="transmembrane region" description="Helical" evidence="7">
    <location>
        <begin position="35"/>
        <end position="55"/>
    </location>
</feature>
<dbReference type="InterPro" id="IPR027417">
    <property type="entry name" value="P-loop_NTPase"/>
</dbReference>
<feature type="coiled-coil region" evidence="6">
    <location>
        <begin position="210"/>
        <end position="237"/>
    </location>
</feature>
<dbReference type="PANTHER" id="PTHR32309">
    <property type="entry name" value="TYROSINE-PROTEIN KINASE"/>
    <property type="match status" value="1"/>
</dbReference>
<proteinExistence type="predicted"/>
<reference evidence="9" key="1">
    <citation type="submission" date="2022-05" db="EMBL/GenBank/DDBJ databases">
        <authorList>
            <person name="Pankratov T."/>
        </authorList>
    </citation>
    <scope>NUCLEOTIDE SEQUENCE</scope>
    <source>
        <strain evidence="9">BP6-180914</strain>
    </source>
</reference>
<feature type="domain" description="Polysaccharide chain length determinant N-terminal" evidence="8">
    <location>
        <begin position="19"/>
        <end position="111"/>
    </location>
</feature>
<keyword evidence="6" id="KW-0175">Coiled coil</keyword>
<dbReference type="Pfam" id="PF02706">
    <property type="entry name" value="Wzz"/>
    <property type="match status" value="1"/>
</dbReference>
<comment type="caution">
    <text evidence="9">The sequence shown here is derived from an EMBL/GenBank/DDBJ whole genome shotgun (WGS) entry which is preliminary data.</text>
</comment>
<dbReference type="PANTHER" id="PTHR32309:SF13">
    <property type="entry name" value="FERRIC ENTEROBACTIN TRANSPORT PROTEIN FEPE"/>
    <property type="match status" value="1"/>
</dbReference>
<keyword evidence="4 7" id="KW-1133">Transmembrane helix</keyword>
<accession>A0AA42CPH5</accession>